<organism evidence="1 2">
    <name type="scientific">Prunus armeniaca</name>
    <name type="common">Apricot</name>
    <name type="synonym">Armeniaca vulgaris</name>
    <dbReference type="NCBI Taxonomy" id="36596"/>
    <lineage>
        <taxon>Eukaryota</taxon>
        <taxon>Viridiplantae</taxon>
        <taxon>Streptophyta</taxon>
        <taxon>Embryophyta</taxon>
        <taxon>Tracheophyta</taxon>
        <taxon>Spermatophyta</taxon>
        <taxon>Magnoliopsida</taxon>
        <taxon>eudicotyledons</taxon>
        <taxon>Gunneridae</taxon>
        <taxon>Pentapetalae</taxon>
        <taxon>rosids</taxon>
        <taxon>fabids</taxon>
        <taxon>Rosales</taxon>
        <taxon>Rosaceae</taxon>
        <taxon>Amygdaloideae</taxon>
        <taxon>Amygdaleae</taxon>
        <taxon>Prunus</taxon>
    </lineage>
</organism>
<dbReference type="Proteomes" id="UP000507222">
    <property type="component" value="Unassembled WGS sequence"/>
</dbReference>
<protein>
    <recommendedName>
        <fullName evidence="3">Reverse transcriptase domain-containing protein</fullName>
    </recommendedName>
</protein>
<dbReference type="AlphaFoldDB" id="A0A6J5V433"/>
<evidence type="ECO:0008006" key="3">
    <source>
        <dbReference type="Google" id="ProtNLM"/>
    </source>
</evidence>
<sequence length="100" mass="11287">MKHFLVKPYNRDEVEIALKQMPPSKAPGIDGMPAESVRSLNKTLIALIPKVEKLEFVTQYRPISLCNEIYIIISKTIANKIKCVLSMVISESQSAFVPKR</sequence>
<dbReference type="InterPro" id="IPR052343">
    <property type="entry name" value="Retrotransposon-Effector_Assoc"/>
</dbReference>
<dbReference type="EMBL" id="CAEKDK010000006">
    <property type="protein sequence ID" value="CAB4283740.1"/>
    <property type="molecule type" value="Genomic_DNA"/>
</dbReference>
<dbReference type="PANTHER" id="PTHR46890">
    <property type="entry name" value="NON-LTR RETROLELEMENT REVERSE TRANSCRIPTASE-LIKE PROTEIN-RELATED"/>
    <property type="match status" value="1"/>
</dbReference>
<reference evidence="1 2" key="1">
    <citation type="submission" date="2020-05" db="EMBL/GenBank/DDBJ databases">
        <authorList>
            <person name="Campoy J."/>
            <person name="Schneeberger K."/>
            <person name="Spophaly S."/>
        </authorList>
    </citation>
    <scope>NUCLEOTIDE SEQUENCE [LARGE SCALE GENOMIC DNA]</scope>
    <source>
        <strain evidence="1">PruArmRojPasFocal</strain>
    </source>
</reference>
<accession>A0A6J5V433</accession>
<proteinExistence type="predicted"/>
<evidence type="ECO:0000313" key="2">
    <source>
        <dbReference type="Proteomes" id="UP000507222"/>
    </source>
</evidence>
<gene>
    <name evidence="1" type="ORF">CURHAP_LOCUS38916</name>
</gene>
<dbReference type="PANTHER" id="PTHR46890:SF48">
    <property type="entry name" value="RNA-DIRECTED DNA POLYMERASE"/>
    <property type="match status" value="1"/>
</dbReference>
<name>A0A6J5V433_PRUAR</name>
<evidence type="ECO:0000313" key="1">
    <source>
        <dbReference type="EMBL" id="CAB4283740.1"/>
    </source>
</evidence>